<accession>X0ST70</accession>
<name>X0ST70_9ZZZZ</name>
<organism evidence="2">
    <name type="scientific">marine sediment metagenome</name>
    <dbReference type="NCBI Taxonomy" id="412755"/>
    <lineage>
        <taxon>unclassified sequences</taxon>
        <taxon>metagenomes</taxon>
        <taxon>ecological metagenomes</taxon>
    </lineage>
</organism>
<feature type="non-terminal residue" evidence="2">
    <location>
        <position position="1"/>
    </location>
</feature>
<dbReference type="EMBL" id="BARS01001971">
    <property type="protein sequence ID" value="GAF79117.1"/>
    <property type="molecule type" value="Genomic_DNA"/>
</dbReference>
<sequence>DCDLNTLNLPEVSCGIAWGTHWEIYKNGNIEYEESSIGGRYEKDIHLDYGNELSILGYCRELLGGKSPLPINKITILQKVVMLEESWAGSLPFRTLSESKGCILNEEIDEDTNVDSYFDIDSGEQKNKPLSTYNSLSQFPTNWRVGDNYIFVKDWQTGIADISLNYDKNNNAYWCGGTSGNRKIYSVDPVYSTSGKCYSIPKSVALSNVECCEDVDCLSLGFGAKYVCNPDNWKCEKTKPCNSQLDCESTFGEGICENHKMNKWVCDINKKWGDYAGTCINSIREVSQCPSDCSSKEYYNEEEGICKSLKKILNCPSGKCCISGGSYKEKLCRSSFQCCTLQGSFVGVCAEDCFQLNKEDLENTGMTGRVTGVSEKSSTGIIIAVIFFILIGGAIAYFVYTKKKGTKLKKDVKKDLKEKGKHCKKCGKLLGPKDKFCTGCGKGV</sequence>
<keyword evidence="1" id="KW-0472">Membrane</keyword>
<reference evidence="2" key="1">
    <citation type="journal article" date="2014" name="Front. Microbiol.">
        <title>High frequency of phylogenetically diverse reductive dehalogenase-homologous genes in deep subseafloor sedimentary metagenomes.</title>
        <authorList>
            <person name="Kawai M."/>
            <person name="Futagami T."/>
            <person name="Toyoda A."/>
            <person name="Takaki Y."/>
            <person name="Nishi S."/>
            <person name="Hori S."/>
            <person name="Arai W."/>
            <person name="Tsubouchi T."/>
            <person name="Morono Y."/>
            <person name="Uchiyama I."/>
            <person name="Ito T."/>
            <person name="Fujiyama A."/>
            <person name="Inagaki F."/>
            <person name="Takami H."/>
        </authorList>
    </citation>
    <scope>NUCLEOTIDE SEQUENCE</scope>
    <source>
        <strain evidence="2">Expedition CK06-06</strain>
    </source>
</reference>
<evidence type="ECO:0000313" key="2">
    <source>
        <dbReference type="EMBL" id="GAF79117.1"/>
    </source>
</evidence>
<proteinExistence type="predicted"/>
<evidence type="ECO:0000256" key="1">
    <source>
        <dbReference type="SAM" id="Phobius"/>
    </source>
</evidence>
<comment type="caution">
    <text evidence="2">The sequence shown here is derived from an EMBL/GenBank/DDBJ whole genome shotgun (WGS) entry which is preliminary data.</text>
</comment>
<gene>
    <name evidence="2" type="ORF">S01H1_03646</name>
</gene>
<feature type="transmembrane region" description="Helical" evidence="1">
    <location>
        <begin position="381"/>
        <end position="400"/>
    </location>
</feature>
<keyword evidence="1" id="KW-0812">Transmembrane</keyword>
<protein>
    <recommendedName>
        <fullName evidence="3">Zinc-ribbon domain-containing protein</fullName>
    </recommendedName>
</protein>
<dbReference type="AlphaFoldDB" id="X0ST70"/>
<keyword evidence="1" id="KW-1133">Transmembrane helix</keyword>
<evidence type="ECO:0008006" key="3">
    <source>
        <dbReference type="Google" id="ProtNLM"/>
    </source>
</evidence>